<name>A0A146KHL9_9EUKA</name>
<protein>
    <submittedName>
        <fullName evidence="1">Uncharacterized protein</fullName>
    </submittedName>
</protein>
<dbReference type="AlphaFoldDB" id="A0A146KHL9"/>
<feature type="non-terminal residue" evidence="1">
    <location>
        <position position="1"/>
    </location>
</feature>
<sequence length="197" mass="23018">LVSKLNKELKEKLIIFINNSKQYTEEENQIVSEYNLSTLLTQTKCIFPLLEFDEKLKKIFISSSNNSYRSVVGEWWIGSRLNFPQISLDELYIIQSMIQGFYQKVPIMVYSNEHQGYDNAKILTLIQIFAQYIFKRTIHFYVSTHDFANDIIKIASYICCGYIIVIYGAEYLNGSQQVELIQLTKCIKMDNNDFQGL</sequence>
<gene>
    <name evidence="1" type="ORF">TPC1_10487</name>
</gene>
<dbReference type="EMBL" id="GDID01000366">
    <property type="protein sequence ID" value="JAP96240.1"/>
    <property type="molecule type" value="Transcribed_RNA"/>
</dbReference>
<accession>A0A146KHL9</accession>
<proteinExistence type="predicted"/>
<feature type="non-terminal residue" evidence="1">
    <location>
        <position position="197"/>
    </location>
</feature>
<reference evidence="1" key="1">
    <citation type="submission" date="2015-07" db="EMBL/GenBank/DDBJ databases">
        <title>Adaptation to a free-living lifestyle via gene acquisitions in the diplomonad Trepomonas sp. PC1.</title>
        <authorList>
            <person name="Xu F."/>
            <person name="Jerlstrom-Hultqvist J."/>
            <person name="Kolisko M."/>
            <person name="Simpson A.G.B."/>
            <person name="Roger A.J."/>
            <person name="Svard S.G."/>
            <person name="Andersson J.O."/>
        </authorList>
    </citation>
    <scope>NUCLEOTIDE SEQUENCE</scope>
    <source>
        <strain evidence="1">PC1</strain>
    </source>
</reference>
<organism evidence="1">
    <name type="scientific">Trepomonas sp. PC1</name>
    <dbReference type="NCBI Taxonomy" id="1076344"/>
    <lineage>
        <taxon>Eukaryota</taxon>
        <taxon>Metamonada</taxon>
        <taxon>Diplomonadida</taxon>
        <taxon>Hexamitidae</taxon>
        <taxon>Hexamitinae</taxon>
        <taxon>Trepomonas</taxon>
    </lineage>
</organism>
<evidence type="ECO:0000313" key="1">
    <source>
        <dbReference type="EMBL" id="JAP96240.1"/>
    </source>
</evidence>